<dbReference type="InterPro" id="IPR026516">
    <property type="entry name" value="THAP1/10"/>
</dbReference>
<dbReference type="OrthoDB" id="10068085at2759"/>
<keyword evidence="3" id="KW-0479">Metal-binding</keyword>
<dbReference type="GO" id="GO:0008270">
    <property type="term" value="F:zinc ion binding"/>
    <property type="evidence" value="ECO:0007669"/>
    <property type="project" value="UniProtKB-KW"/>
</dbReference>
<dbReference type="GO" id="GO:0005654">
    <property type="term" value="C:nucleoplasm"/>
    <property type="evidence" value="ECO:0007669"/>
    <property type="project" value="UniProtKB-SubCell"/>
</dbReference>
<dbReference type="SUPFAM" id="SSF57716">
    <property type="entry name" value="Glucocorticoid receptor-like (DNA-binding domain)"/>
    <property type="match status" value="1"/>
</dbReference>
<dbReference type="OMA" id="RCERRHE"/>
<organism evidence="14">
    <name type="scientific">Amphimedon queenslandica</name>
    <name type="common">Sponge</name>
    <dbReference type="NCBI Taxonomy" id="400682"/>
    <lineage>
        <taxon>Eukaryota</taxon>
        <taxon>Metazoa</taxon>
        <taxon>Porifera</taxon>
        <taxon>Demospongiae</taxon>
        <taxon>Heteroscleromorpha</taxon>
        <taxon>Haplosclerida</taxon>
        <taxon>Niphatidae</taxon>
        <taxon>Amphimedon</taxon>
    </lineage>
</organism>
<keyword evidence="5" id="KW-0862">Zinc</keyword>
<gene>
    <name evidence="14" type="primary">109589985</name>
</gene>
<proteinExistence type="inferred from homology"/>
<protein>
    <recommendedName>
        <fullName evidence="13">THAP-type domain-containing protein</fullName>
    </recommendedName>
</protein>
<evidence type="ECO:0000313" key="14">
    <source>
        <dbReference type="EnsemblMetazoa" id="Aqu2.1.41450_001"/>
    </source>
</evidence>
<reference evidence="14" key="2">
    <citation type="submission" date="2017-05" db="UniProtKB">
        <authorList>
            <consortium name="EnsemblMetazoa"/>
        </authorList>
    </citation>
    <scope>IDENTIFICATION</scope>
</reference>
<keyword evidence="4 12" id="KW-0863">Zinc-finger</keyword>
<dbReference type="InterPro" id="IPR006612">
    <property type="entry name" value="THAP_Znf"/>
</dbReference>
<dbReference type="PROSITE" id="PS50950">
    <property type="entry name" value="ZF_THAP"/>
    <property type="match status" value="1"/>
</dbReference>
<dbReference type="KEGG" id="aqu:109589985"/>
<evidence type="ECO:0000256" key="5">
    <source>
        <dbReference type="ARBA" id="ARBA00022833"/>
    </source>
</evidence>
<dbReference type="EnsemblMetazoa" id="Aqu2.1.41450_001">
    <property type="protein sequence ID" value="Aqu2.1.41450_001"/>
    <property type="gene ID" value="Aqu2.1.41450"/>
</dbReference>
<comment type="similarity">
    <text evidence="2">Belongs to the THAP1 family.</text>
</comment>
<evidence type="ECO:0000256" key="8">
    <source>
        <dbReference type="ARBA" id="ARBA00023125"/>
    </source>
</evidence>
<dbReference type="Pfam" id="PF05485">
    <property type="entry name" value="THAP"/>
    <property type="match status" value="1"/>
</dbReference>
<evidence type="ECO:0000256" key="12">
    <source>
        <dbReference type="PROSITE-ProRule" id="PRU00309"/>
    </source>
</evidence>
<dbReference type="EnsemblMetazoa" id="XM_020005952.1">
    <property type="protein sequence ID" value="XP_019861511.1"/>
    <property type="gene ID" value="LOC109589985"/>
</dbReference>
<evidence type="ECO:0000256" key="7">
    <source>
        <dbReference type="ARBA" id="ARBA00023054"/>
    </source>
</evidence>
<evidence type="ECO:0000256" key="6">
    <source>
        <dbReference type="ARBA" id="ARBA00023015"/>
    </source>
</evidence>
<dbReference type="SMART" id="SM00980">
    <property type="entry name" value="THAP"/>
    <property type="match status" value="1"/>
</dbReference>
<reference evidence="15" key="1">
    <citation type="journal article" date="2010" name="Nature">
        <title>The Amphimedon queenslandica genome and the evolution of animal complexity.</title>
        <authorList>
            <person name="Srivastava M."/>
            <person name="Simakov O."/>
            <person name="Chapman J."/>
            <person name="Fahey B."/>
            <person name="Gauthier M.E."/>
            <person name="Mitros T."/>
            <person name="Richards G.S."/>
            <person name="Conaco C."/>
            <person name="Dacre M."/>
            <person name="Hellsten U."/>
            <person name="Larroux C."/>
            <person name="Putnam N.H."/>
            <person name="Stanke M."/>
            <person name="Adamska M."/>
            <person name="Darling A."/>
            <person name="Degnan S.M."/>
            <person name="Oakley T.H."/>
            <person name="Plachetzki D.C."/>
            <person name="Zhai Y."/>
            <person name="Adamski M."/>
            <person name="Calcino A."/>
            <person name="Cummins S.F."/>
            <person name="Goodstein D.M."/>
            <person name="Harris C."/>
            <person name="Jackson D.J."/>
            <person name="Leys S.P."/>
            <person name="Shu S."/>
            <person name="Woodcroft B.J."/>
            <person name="Vervoort M."/>
            <person name="Kosik K.S."/>
            <person name="Manning G."/>
            <person name="Degnan B.M."/>
            <person name="Rokhsar D.S."/>
        </authorList>
    </citation>
    <scope>NUCLEOTIDE SEQUENCE [LARGE SCALE GENOMIC DNA]</scope>
</reference>
<keyword evidence="8 12" id="KW-0238">DNA-binding</keyword>
<dbReference type="InParanoid" id="A0A1X7VNN5"/>
<feature type="domain" description="THAP-type" evidence="13">
    <location>
        <begin position="1"/>
        <end position="88"/>
    </location>
</feature>
<dbReference type="GO" id="GO:0043565">
    <property type="term" value="F:sequence-specific DNA binding"/>
    <property type="evidence" value="ECO:0007669"/>
    <property type="project" value="InterPro"/>
</dbReference>
<evidence type="ECO:0000256" key="10">
    <source>
        <dbReference type="ARBA" id="ARBA00023242"/>
    </source>
</evidence>
<dbReference type="AlphaFoldDB" id="A0A1X7VNN5"/>
<evidence type="ECO:0000256" key="1">
    <source>
        <dbReference type="ARBA" id="ARBA00004642"/>
    </source>
</evidence>
<evidence type="ECO:0000256" key="3">
    <source>
        <dbReference type="ARBA" id="ARBA00022723"/>
    </source>
</evidence>
<accession>A0A1X7VNN5</accession>
<keyword evidence="10" id="KW-0539">Nucleus</keyword>
<evidence type="ECO:0000256" key="4">
    <source>
        <dbReference type="ARBA" id="ARBA00022771"/>
    </source>
</evidence>
<evidence type="ECO:0000259" key="13">
    <source>
        <dbReference type="PROSITE" id="PS50950"/>
    </source>
</evidence>
<name>A0A1X7VNN5_AMPQE</name>
<evidence type="ECO:0000313" key="15">
    <source>
        <dbReference type="Proteomes" id="UP000007879"/>
    </source>
</evidence>
<dbReference type="STRING" id="400682.A0A1X7VNN5"/>
<dbReference type="PANTHER" id="PTHR46600">
    <property type="entry name" value="THAP DOMAIN-CONTAINING"/>
    <property type="match status" value="1"/>
</dbReference>
<evidence type="ECO:0000256" key="9">
    <source>
        <dbReference type="ARBA" id="ARBA00023163"/>
    </source>
</evidence>
<keyword evidence="9" id="KW-0804">Transcription</keyword>
<dbReference type="PANTHER" id="PTHR46600:SF1">
    <property type="entry name" value="THAP DOMAIN-CONTAINING PROTEIN 1"/>
    <property type="match status" value="1"/>
</dbReference>
<keyword evidence="11" id="KW-0131">Cell cycle</keyword>
<sequence length="125" mass="14983">MVVSCCIVNCTNRAQKGNKQRFYRIPKVIQHLGEQTKDLTERRRAKWLSRINRKDWYPSDHDRVCSDHFLSGKPSSDHLDHDWAPSLKLGYDLDCTDMFKTRERHERLKARCERRHELNDANRMD</sequence>
<keyword evidence="15" id="KW-1185">Reference proteome</keyword>
<comment type="subcellular location">
    <subcellularLocation>
        <location evidence="1">Nucleus</location>
        <location evidence="1">Nucleoplasm</location>
    </subcellularLocation>
</comment>
<evidence type="ECO:0000256" key="11">
    <source>
        <dbReference type="ARBA" id="ARBA00023306"/>
    </source>
</evidence>
<dbReference type="Proteomes" id="UP000007879">
    <property type="component" value="Unassembled WGS sequence"/>
</dbReference>
<evidence type="ECO:0000256" key="2">
    <source>
        <dbReference type="ARBA" id="ARBA00006177"/>
    </source>
</evidence>
<keyword evidence="6" id="KW-0805">Transcription regulation</keyword>
<keyword evidence="7" id="KW-0175">Coiled coil</keyword>